<dbReference type="InterPro" id="IPR048261">
    <property type="entry name" value="SlpA/SlyD-like_ins_sf"/>
</dbReference>
<dbReference type="GeneID" id="24891689"/>
<dbReference type="SUPFAM" id="SSF54534">
    <property type="entry name" value="FKBP-like"/>
    <property type="match status" value="1"/>
</dbReference>
<reference evidence="8 9" key="1">
    <citation type="journal article" date="2015" name="Int. J. Syst. Evol. Microbiol.">
        <title>M ethanocaldococcus bathoardescens sp. nov., a hyperthermophilic methanogen isolated from a volcanically active deep-sea hydrothermal vent.</title>
        <authorList>
            <person name="Stewart L.C."/>
            <person name="Jung J.H."/>
            <person name="Kim Y.T."/>
            <person name="Kwon S.W."/>
            <person name="Park C.S."/>
            <person name="Holden J.F."/>
        </authorList>
    </citation>
    <scope>NUCLEOTIDE SEQUENCE [LARGE SCALE GENOMIC DNA]</scope>
    <source>
        <strain evidence="8 9">JH146</strain>
    </source>
</reference>
<dbReference type="AlphaFoldDB" id="A0A076LCI6"/>
<organism evidence="8 9">
    <name type="scientific">Methanocaldococcus bathoardescens</name>
    <dbReference type="NCBI Taxonomy" id="1301915"/>
    <lineage>
        <taxon>Archaea</taxon>
        <taxon>Methanobacteriati</taxon>
        <taxon>Methanobacteriota</taxon>
        <taxon>Methanomada group</taxon>
        <taxon>Methanococci</taxon>
        <taxon>Methanococcales</taxon>
        <taxon>Methanocaldococcaceae</taxon>
        <taxon>Methanocaldococcus</taxon>
    </lineage>
</organism>
<dbReference type="Pfam" id="PF18046">
    <property type="entry name" value="FKBP26_C"/>
    <property type="match status" value="1"/>
</dbReference>
<proteinExistence type="inferred from homology"/>
<name>A0A076LCI6_9EURY</name>
<keyword evidence="3 5" id="KW-0697">Rotamase</keyword>
<dbReference type="STRING" id="1301915.JH146_1078"/>
<dbReference type="Gene3D" id="3.30.70.2210">
    <property type="match status" value="1"/>
</dbReference>
<evidence type="ECO:0000256" key="2">
    <source>
        <dbReference type="ARBA" id="ARBA00006577"/>
    </source>
</evidence>
<dbReference type="InterPro" id="IPR040825">
    <property type="entry name" value="FKBP26_C"/>
</dbReference>
<dbReference type="PANTHER" id="PTHR47861">
    <property type="entry name" value="FKBP-TYPE PEPTIDYL-PROLYL CIS-TRANS ISOMERASE SLYD"/>
    <property type="match status" value="1"/>
</dbReference>
<keyword evidence="4 5" id="KW-0413">Isomerase</keyword>
<evidence type="ECO:0000313" key="8">
    <source>
        <dbReference type="EMBL" id="AIJ05921.1"/>
    </source>
</evidence>
<dbReference type="OrthoDB" id="8615at2157"/>
<dbReference type="EC" id="5.2.1.8" evidence="6"/>
<evidence type="ECO:0000256" key="1">
    <source>
        <dbReference type="ARBA" id="ARBA00000971"/>
    </source>
</evidence>
<dbReference type="Gene3D" id="3.10.50.40">
    <property type="match status" value="1"/>
</dbReference>
<sequence length="236" mass="26640">MVEKGKMVKISYDGYVDGKLFDTTNEELAKKEGIYNPAIVYGPVAIFAGEGQVLPGLDEVILEMDVGEEREVVLPPEKAFGKRDPSKIKLVPLSEFKKRGIKPIKGLPITIDGMPGKIVSINSGRVLVDFNHELAGKEVKYRIKIEEIIEDKKDIVKEIVKMYVPRLGDVKVTIRNGTVKIELPEFAPFIPNIQTAKMAIANEILKRLEDAEKVNFVETFERKKENKEEKTEEKNE</sequence>
<protein>
    <recommendedName>
        <fullName evidence="6">Peptidyl-prolyl cis-trans isomerase</fullName>
        <ecNumber evidence="6">5.2.1.8</ecNumber>
    </recommendedName>
</protein>
<gene>
    <name evidence="8" type="ORF">JH146_1078</name>
</gene>
<accession>A0A076LCI6</accession>
<evidence type="ECO:0000256" key="5">
    <source>
        <dbReference type="PROSITE-ProRule" id="PRU00277"/>
    </source>
</evidence>
<dbReference type="KEGG" id="mjh:JH146_1078"/>
<dbReference type="Gene3D" id="2.40.10.330">
    <property type="match status" value="1"/>
</dbReference>
<dbReference type="HOGENOM" id="CLU_073526_0_0_2"/>
<dbReference type="PROSITE" id="PS50059">
    <property type="entry name" value="FKBP_PPIASE"/>
    <property type="match status" value="1"/>
</dbReference>
<evidence type="ECO:0000256" key="6">
    <source>
        <dbReference type="RuleBase" id="RU003915"/>
    </source>
</evidence>
<dbReference type="InterPro" id="IPR001179">
    <property type="entry name" value="PPIase_FKBP_dom"/>
</dbReference>
<dbReference type="Proteomes" id="UP000028781">
    <property type="component" value="Chromosome"/>
</dbReference>
<dbReference type="PANTHER" id="PTHR47861:SF2">
    <property type="entry name" value="LONG-TYPE PEPTIDYL-PROLYL CIS-TRANS ISOMERASE"/>
    <property type="match status" value="1"/>
</dbReference>
<comment type="catalytic activity">
    <reaction evidence="1 5 6">
        <text>[protein]-peptidylproline (omega=180) = [protein]-peptidylproline (omega=0)</text>
        <dbReference type="Rhea" id="RHEA:16237"/>
        <dbReference type="Rhea" id="RHEA-COMP:10747"/>
        <dbReference type="Rhea" id="RHEA-COMP:10748"/>
        <dbReference type="ChEBI" id="CHEBI:83833"/>
        <dbReference type="ChEBI" id="CHEBI:83834"/>
        <dbReference type="EC" id="5.2.1.8"/>
    </reaction>
</comment>
<evidence type="ECO:0000313" key="9">
    <source>
        <dbReference type="Proteomes" id="UP000028781"/>
    </source>
</evidence>
<evidence type="ECO:0000256" key="4">
    <source>
        <dbReference type="ARBA" id="ARBA00023235"/>
    </source>
</evidence>
<dbReference type="RefSeq" id="WP_048202057.1">
    <property type="nucleotide sequence ID" value="NZ_CP009149.1"/>
</dbReference>
<dbReference type="EMBL" id="CP009149">
    <property type="protein sequence ID" value="AIJ05921.1"/>
    <property type="molecule type" value="Genomic_DNA"/>
</dbReference>
<evidence type="ECO:0000256" key="3">
    <source>
        <dbReference type="ARBA" id="ARBA00023110"/>
    </source>
</evidence>
<dbReference type="InterPro" id="IPR046357">
    <property type="entry name" value="PPIase_dom_sf"/>
</dbReference>
<dbReference type="InterPro" id="IPR054016">
    <property type="entry name" value="FKBP26_IF"/>
</dbReference>
<dbReference type="Pfam" id="PF22199">
    <property type="entry name" value="FKBP26_IF"/>
    <property type="match status" value="1"/>
</dbReference>
<comment type="similarity">
    <text evidence="2 6">Belongs to the FKBP-type PPIase family.</text>
</comment>
<evidence type="ECO:0000259" key="7">
    <source>
        <dbReference type="PROSITE" id="PS50059"/>
    </source>
</evidence>
<feature type="domain" description="PPIase FKBP-type" evidence="7">
    <location>
        <begin position="5"/>
        <end position="92"/>
    </location>
</feature>
<keyword evidence="9" id="KW-1185">Reference proteome</keyword>
<dbReference type="Pfam" id="PF00254">
    <property type="entry name" value="FKBP_C"/>
    <property type="match status" value="1"/>
</dbReference>
<dbReference type="GO" id="GO:0003755">
    <property type="term" value="F:peptidyl-prolyl cis-trans isomerase activity"/>
    <property type="evidence" value="ECO:0007669"/>
    <property type="project" value="UniProtKB-UniRule"/>
</dbReference>